<proteinExistence type="predicted"/>
<accession>A0A7S4HF49</accession>
<dbReference type="EMBL" id="HBKO01005361">
    <property type="protein sequence ID" value="CAE2197246.1"/>
    <property type="molecule type" value="Transcribed_RNA"/>
</dbReference>
<gene>
    <name evidence="1" type="ORF">CPOL0286_LOCUS2600</name>
</gene>
<name>A0A7S4HF49_9EUKA</name>
<dbReference type="AlphaFoldDB" id="A0A7S4HF49"/>
<reference evidence="1" key="1">
    <citation type="submission" date="2021-01" db="EMBL/GenBank/DDBJ databases">
        <authorList>
            <person name="Corre E."/>
            <person name="Pelletier E."/>
            <person name="Niang G."/>
            <person name="Scheremetjew M."/>
            <person name="Finn R."/>
            <person name="Kale V."/>
            <person name="Holt S."/>
            <person name="Cochrane G."/>
            <person name="Meng A."/>
            <person name="Brown T."/>
            <person name="Cohen L."/>
        </authorList>
    </citation>
    <scope>NUCLEOTIDE SEQUENCE</scope>
    <source>
        <strain evidence="1">UIO037</strain>
    </source>
</reference>
<sequence>MEVEWTAEALVAWAYRAFVGLTPVANDDELTTFARAHERVAVAFVGAMCDADAQQIHLAAAAQRNKTGIALPIAITANASLAVDILPPLLPRPAVLAFSGGRRGSRLPFPAHLNFSESELTPWLDGLLQPKLSREAWPLQDEL</sequence>
<organism evidence="1">
    <name type="scientific">Prymnesium polylepis</name>
    <dbReference type="NCBI Taxonomy" id="72548"/>
    <lineage>
        <taxon>Eukaryota</taxon>
        <taxon>Haptista</taxon>
        <taxon>Haptophyta</taxon>
        <taxon>Prymnesiophyceae</taxon>
        <taxon>Prymnesiales</taxon>
        <taxon>Prymnesiaceae</taxon>
        <taxon>Prymnesium</taxon>
    </lineage>
</organism>
<protein>
    <submittedName>
        <fullName evidence="1">Uncharacterized protein</fullName>
    </submittedName>
</protein>
<evidence type="ECO:0000313" key="1">
    <source>
        <dbReference type="EMBL" id="CAE2197246.1"/>
    </source>
</evidence>